<protein>
    <submittedName>
        <fullName evidence="2">Uncharacterized protein</fullName>
    </submittedName>
</protein>
<reference evidence="2 3" key="1">
    <citation type="submission" date="2014-05" db="EMBL/GenBank/DDBJ databases">
        <title>Draft Genome Sequence of Kitasatospora cheerisanensis KCTC 2395.</title>
        <authorList>
            <person name="Nam D.H."/>
        </authorList>
    </citation>
    <scope>NUCLEOTIDE SEQUENCE [LARGE SCALE GENOMIC DNA]</scope>
    <source>
        <strain evidence="2 3">KCTC 2395</strain>
    </source>
</reference>
<feature type="region of interest" description="Disordered" evidence="1">
    <location>
        <begin position="34"/>
        <end position="54"/>
    </location>
</feature>
<proteinExistence type="predicted"/>
<dbReference type="PATRIC" id="fig|1348663.4.peg.2055"/>
<keyword evidence="3" id="KW-1185">Reference proteome</keyword>
<name>A0A066YXN4_9ACTN</name>
<gene>
    <name evidence="2" type="ORF">KCH_21250</name>
</gene>
<evidence type="ECO:0000313" key="3">
    <source>
        <dbReference type="Proteomes" id="UP000027178"/>
    </source>
</evidence>
<dbReference type="EMBL" id="JNBY01000073">
    <property type="protein sequence ID" value="KDN86308.1"/>
    <property type="molecule type" value="Genomic_DNA"/>
</dbReference>
<dbReference type="Proteomes" id="UP000027178">
    <property type="component" value="Unassembled WGS sequence"/>
</dbReference>
<comment type="caution">
    <text evidence="2">The sequence shown here is derived from an EMBL/GenBank/DDBJ whole genome shotgun (WGS) entry which is preliminary data.</text>
</comment>
<evidence type="ECO:0000313" key="2">
    <source>
        <dbReference type="EMBL" id="KDN86308.1"/>
    </source>
</evidence>
<evidence type="ECO:0000256" key="1">
    <source>
        <dbReference type="SAM" id="MobiDB-lite"/>
    </source>
</evidence>
<sequence>MRVRLVAQGGASGVLKGAETRMVRATTWARTTASGIAGPSLVPADPLPPQAWRR</sequence>
<dbReference type="HOGENOM" id="CLU_3044311_0_0_11"/>
<accession>A0A066YXN4</accession>
<dbReference type="AlphaFoldDB" id="A0A066YXN4"/>
<feature type="compositionally biased region" description="Pro residues" evidence="1">
    <location>
        <begin position="45"/>
        <end position="54"/>
    </location>
</feature>
<organism evidence="2 3">
    <name type="scientific">Kitasatospora cheerisanensis KCTC 2395</name>
    <dbReference type="NCBI Taxonomy" id="1348663"/>
    <lineage>
        <taxon>Bacteria</taxon>
        <taxon>Bacillati</taxon>
        <taxon>Actinomycetota</taxon>
        <taxon>Actinomycetes</taxon>
        <taxon>Kitasatosporales</taxon>
        <taxon>Streptomycetaceae</taxon>
        <taxon>Kitasatospora</taxon>
    </lineage>
</organism>